<dbReference type="Proteomes" id="UP001595859">
    <property type="component" value="Unassembled WGS sequence"/>
</dbReference>
<dbReference type="EMBL" id="JBHSIS010000027">
    <property type="protein sequence ID" value="MFC4859228.1"/>
    <property type="molecule type" value="Genomic_DNA"/>
</dbReference>
<proteinExistence type="predicted"/>
<evidence type="ECO:0000313" key="1">
    <source>
        <dbReference type="EMBL" id="MFC4859228.1"/>
    </source>
</evidence>
<organism evidence="1 2">
    <name type="scientific">Actinophytocola glycyrrhizae</name>
    <dbReference type="NCBI Taxonomy" id="2044873"/>
    <lineage>
        <taxon>Bacteria</taxon>
        <taxon>Bacillati</taxon>
        <taxon>Actinomycetota</taxon>
        <taxon>Actinomycetes</taxon>
        <taxon>Pseudonocardiales</taxon>
        <taxon>Pseudonocardiaceae</taxon>
    </lineage>
</organism>
<keyword evidence="2" id="KW-1185">Reference proteome</keyword>
<protein>
    <submittedName>
        <fullName evidence="1">Uncharacterized protein</fullName>
    </submittedName>
</protein>
<reference evidence="2" key="1">
    <citation type="journal article" date="2019" name="Int. J. Syst. Evol. Microbiol.">
        <title>The Global Catalogue of Microorganisms (GCM) 10K type strain sequencing project: providing services to taxonomists for standard genome sequencing and annotation.</title>
        <authorList>
            <consortium name="The Broad Institute Genomics Platform"/>
            <consortium name="The Broad Institute Genome Sequencing Center for Infectious Disease"/>
            <person name="Wu L."/>
            <person name="Ma J."/>
        </authorList>
    </citation>
    <scope>NUCLEOTIDE SEQUENCE [LARGE SCALE GENOMIC DNA]</scope>
    <source>
        <strain evidence="2">ZS-22-S1</strain>
    </source>
</reference>
<comment type="caution">
    <text evidence="1">The sequence shown here is derived from an EMBL/GenBank/DDBJ whole genome shotgun (WGS) entry which is preliminary data.</text>
</comment>
<gene>
    <name evidence="1" type="ORF">ACFPCV_37520</name>
</gene>
<dbReference type="RefSeq" id="WP_378062162.1">
    <property type="nucleotide sequence ID" value="NZ_JBHSIS010000027.1"/>
</dbReference>
<name>A0ABV9SED9_9PSEU</name>
<evidence type="ECO:0000313" key="2">
    <source>
        <dbReference type="Proteomes" id="UP001595859"/>
    </source>
</evidence>
<sequence length="55" mass="6065">MQQTLRRETARLKQVTLAGQAGTITQTTPLRADQQAIYQALSIQPPPRISAFDPS</sequence>
<accession>A0ABV9SED9</accession>